<feature type="domain" description="OVATE" evidence="8">
    <location>
        <begin position="242"/>
        <end position="301"/>
    </location>
</feature>
<dbReference type="PANTHER" id="PTHR33057">
    <property type="entry name" value="TRANSCRIPTION REPRESSOR OFP7-RELATED"/>
    <property type="match status" value="1"/>
</dbReference>
<feature type="region of interest" description="Disordered" evidence="7">
    <location>
        <begin position="180"/>
        <end position="228"/>
    </location>
</feature>
<feature type="compositionally biased region" description="Basic residues" evidence="7">
    <location>
        <begin position="131"/>
        <end position="149"/>
    </location>
</feature>
<keyword evidence="4 6" id="KW-0804">Transcription</keyword>
<sequence length="307" mass="35587">METRLKMRISRMFRSSFGSCRARNLSDVTEKAVFPLHHNLRGFLPVDPSSPPKQPRPFPSFCRPKALETSETIDSLPRKKVSEWPSSPFLWGNNRYGRPCPPVSPITPLNPIYEDEFGYCEKLRLSGRDNKSKKKTKKKKKKETRKKRKPSDIFPFNSCAQDGTIGGYWWYNNDDDDSEGEDETETLFSSRSHSSDSSRRRRRQRSRRKKKEVSDRVGSGGSLSSEMGMMPLKGRVKDTFAVVKRSTDPYNDFRTSMVEMIVEKQIFSPKDLENLLQCFLSLNAQNHHTIIIEVFTEIWEALFSDWL</sequence>
<gene>
    <name evidence="9" type="ORF">QN277_012442</name>
</gene>
<keyword evidence="5 6" id="KW-0539">Nucleus</keyword>
<accession>A0AAE1N0K8</accession>
<feature type="compositionally biased region" description="Basic residues" evidence="7">
    <location>
        <begin position="199"/>
        <end position="211"/>
    </location>
</feature>
<organism evidence="9 10">
    <name type="scientific">Acacia crassicarpa</name>
    <name type="common">northern wattle</name>
    <dbReference type="NCBI Taxonomy" id="499986"/>
    <lineage>
        <taxon>Eukaryota</taxon>
        <taxon>Viridiplantae</taxon>
        <taxon>Streptophyta</taxon>
        <taxon>Embryophyta</taxon>
        <taxon>Tracheophyta</taxon>
        <taxon>Spermatophyta</taxon>
        <taxon>Magnoliopsida</taxon>
        <taxon>eudicotyledons</taxon>
        <taxon>Gunneridae</taxon>
        <taxon>Pentapetalae</taxon>
        <taxon>rosids</taxon>
        <taxon>fabids</taxon>
        <taxon>Fabales</taxon>
        <taxon>Fabaceae</taxon>
        <taxon>Caesalpinioideae</taxon>
        <taxon>mimosoid clade</taxon>
        <taxon>Acacieae</taxon>
        <taxon>Acacia</taxon>
    </lineage>
</organism>
<evidence type="ECO:0000256" key="7">
    <source>
        <dbReference type="SAM" id="MobiDB-lite"/>
    </source>
</evidence>
<evidence type="ECO:0000256" key="5">
    <source>
        <dbReference type="ARBA" id="ARBA00023242"/>
    </source>
</evidence>
<keyword evidence="3 6" id="KW-0805">Transcription regulation</keyword>
<keyword evidence="2 6" id="KW-0678">Repressor</keyword>
<evidence type="ECO:0000313" key="10">
    <source>
        <dbReference type="Proteomes" id="UP001293593"/>
    </source>
</evidence>
<evidence type="ECO:0000256" key="3">
    <source>
        <dbReference type="ARBA" id="ARBA00023015"/>
    </source>
</evidence>
<feature type="region of interest" description="Disordered" evidence="7">
    <location>
        <begin position="128"/>
        <end position="158"/>
    </location>
</feature>
<proteinExistence type="predicted"/>
<dbReference type="GO" id="GO:0005634">
    <property type="term" value="C:nucleus"/>
    <property type="evidence" value="ECO:0007669"/>
    <property type="project" value="UniProtKB-SubCell"/>
</dbReference>
<comment type="function">
    <text evidence="6">Transcriptional repressor that regulates multiple aspects of plant growth and development.</text>
</comment>
<evidence type="ECO:0000313" key="9">
    <source>
        <dbReference type="EMBL" id="KAK4280883.1"/>
    </source>
</evidence>
<dbReference type="PROSITE" id="PS51754">
    <property type="entry name" value="OVATE"/>
    <property type="match status" value="1"/>
</dbReference>
<evidence type="ECO:0000259" key="8">
    <source>
        <dbReference type="PROSITE" id="PS51754"/>
    </source>
</evidence>
<name>A0AAE1N0K8_9FABA</name>
<dbReference type="InterPro" id="IPR038933">
    <property type="entry name" value="Ovate"/>
</dbReference>
<protein>
    <recommendedName>
        <fullName evidence="6">Transcription repressor</fullName>
    </recommendedName>
    <alternativeName>
        <fullName evidence="6">Ovate family protein</fullName>
    </alternativeName>
</protein>
<dbReference type="NCBIfam" id="TIGR01568">
    <property type="entry name" value="A_thal_3678"/>
    <property type="match status" value="1"/>
</dbReference>
<dbReference type="AlphaFoldDB" id="A0AAE1N0K8"/>
<dbReference type="PANTHER" id="PTHR33057:SF17">
    <property type="entry name" value="TRANSCRIPTION REPRESSOR OFP8"/>
    <property type="match status" value="1"/>
</dbReference>
<keyword evidence="10" id="KW-1185">Reference proteome</keyword>
<comment type="subcellular location">
    <subcellularLocation>
        <location evidence="1 6">Nucleus</location>
    </subcellularLocation>
</comment>
<evidence type="ECO:0000256" key="4">
    <source>
        <dbReference type="ARBA" id="ARBA00023163"/>
    </source>
</evidence>
<reference evidence="9" key="1">
    <citation type="submission" date="2023-10" db="EMBL/GenBank/DDBJ databases">
        <title>Chromosome-level genome of the transformable northern wattle, Acacia crassicarpa.</title>
        <authorList>
            <person name="Massaro I."/>
            <person name="Sinha N.R."/>
            <person name="Poethig S."/>
            <person name="Leichty A.R."/>
        </authorList>
    </citation>
    <scope>NUCLEOTIDE SEQUENCE</scope>
    <source>
        <strain evidence="9">Acra3RX</strain>
        <tissue evidence="9">Leaf</tissue>
    </source>
</reference>
<dbReference type="Proteomes" id="UP001293593">
    <property type="component" value="Unassembled WGS sequence"/>
</dbReference>
<dbReference type="GO" id="GO:0045892">
    <property type="term" value="P:negative regulation of DNA-templated transcription"/>
    <property type="evidence" value="ECO:0007669"/>
    <property type="project" value="UniProtKB-UniRule"/>
</dbReference>
<dbReference type="Pfam" id="PF04844">
    <property type="entry name" value="Ovate"/>
    <property type="match status" value="1"/>
</dbReference>
<evidence type="ECO:0000256" key="2">
    <source>
        <dbReference type="ARBA" id="ARBA00022491"/>
    </source>
</evidence>
<dbReference type="EMBL" id="JAWXYG010000002">
    <property type="protein sequence ID" value="KAK4280883.1"/>
    <property type="molecule type" value="Genomic_DNA"/>
</dbReference>
<evidence type="ECO:0000256" key="6">
    <source>
        <dbReference type="RuleBase" id="RU367028"/>
    </source>
</evidence>
<comment type="caution">
    <text evidence="9">The sequence shown here is derived from an EMBL/GenBank/DDBJ whole genome shotgun (WGS) entry which is preliminary data.</text>
</comment>
<evidence type="ECO:0000256" key="1">
    <source>
        <dbReference type="ARBA" id="ARBA00004123"/>
    </source>
</evidence>
<dbReference type="InterPro" id="IPR006458">
    <property type="entry name" value="Ovate_C"/>
</dbReference>